<evidence type="ECO:0000256" key="1">
    <source>
        <dbReference type="ARBA" id="ARBA00022448"/>
    </source>
</evidence>
<dbReference type="InterPro" id="IPR003593">
    <property type="entry name" value="AAA+_ATPase"/>
</dbReference>
<comment type="caution">
    <text evidence="5">The sequence shown here is derived from an EMBL/GenBank/DDBJ whole genome shotgun (WGS) entry which is preliminary data.</text>
</comment>
<dbReference type="GO" id="GO:0005524">
    <property type="term" value="F:ATP binding"/>
    <property type="evidence" value="ECO:0007669"/>
    <property type="project" value="UniProtKB-KW"/>
</dbReference>
<dbReference type="Pfam" id="PF00005">
    <property type="entry name" value="ABC_tran"/>
    <property type="match status" value="1"/>
</dbReference>
<feature type="domain" description="ABC transporter" evidence="4">
    <location>
        <begin position="10"/>
        <end position="234"/>
    </location>
</feature>
<organism evidence="5 6">
    <name type="scientific">Pseudonocardia aurantiaca</name>
    <dbReference type="NCBI Taxonomy" id="75290"/>
    <lineage>
        <taxon>Bacteria</taxon>
        <taxon>Bacillati</taxon>
        <taxon>Actinomycetota</taxon>
        <taxon>Actinomycetes</taxon>
        <taxon>Pseudonocardiales</taxon>
        <taxon>Pseudonocardiaceae</taxon>
        <taxon>Pseudonocardia</taxon>
    </lineage>
</organism>
<dbReference type="EMBL" id="JBHUCP010000036">
    <property type="protein sequence ID" value="MFD1534540.1"/>
    <property type="molecule type" value="Genomic_DNA"/>
</dbReference>
<evidence type="ECO:0000313" key="5">
    <source>
        <dbReference type="EMBL" id="MFD1534540.1"/>
    </source>
</evidence>
<dbReference type="InterPro" id="IPR017871">
    <property type="entry name" value="ABC_transporter-like_CS"/>
</dbReference>
<reference evidence="6" key="1">
    <citation type="journal article" date="2019" name="Int. J. Syst. Evol. Microbiol.">
        <title>The Global Catalogue of Microorganisms (GCM) 10K type strain sequencing project: providing services to taxonomists for standard genome sequencing and annotation.</title>
        <authorList>
            <consortium name="The Broad Institute Genomics Platform"/>
            <consortium name="The Broad Institute Genome Sequencing Center for Infectious Disease"/>
            <person name="Wu L."/>
            <person name="Ma J."/>
        </authorList>
    </citation>
    <scope>NUCLEOTIDE SEQUENCE [LARGE SCALE GENOMIC DNA]</scope>
    <source>
        <strain evidence="6">JCM 12165</strain>
    </source>
</reference>
<keyword evidence="2" id="KW-0547">Nucleotide-binding</keyword>
<gene>
    <name evidence="5" type="ORF">ACFSCY_34485</name>
</gene>
<accession>A0ABW4FWX4</accession>
<dbReference type="PROSITE" id="PS50893">
    <property type="entry name" value="ABC_TRANSPORTER_2"/>
    <property type="match status" value="1"/>
</dbReference>
<evidence type="ECO:0000313" key="6">
    <source>
        <dbReference type="Proteomes" id="UP001597145"/>
    </source>
</evidence>
<dbReference type="SMART" id="SM00382">
    <property type="entry name" value="AAA"/>
    <property type="match status" value="1"/>
</dbReference>
<dbReference type="PROSITE" id="PS00211">
    <property type="entry name" value="ABC_TRANSPORTER_1"/>
    <property type="match status" value="1"/>
</dbReference>
<dbReference type="RefSeq" id="WP_343988626.1">
    <property type="nucleotide sequence ID" value="NZ_BAAAJG010000030.1"/>
</dbReference>
<keyword evidence="3 5" id="KW-0067">ATP-binding</keyword>
<keyword evidence="1" id="KW-0813">Transport</keyword>
<name>A0ABW4FWX4_9PSEU</name>
<evidence type="ECO:0000256" key="3">
    <source>
        <dbReference type="ARBA" id="ARBA00022840"/>
    </source>
</evidence>
<dbReference type="SUPFAM" id="SSF52540">
    <property type="entry name" value="P-loop containing nucleoside triphosphate hydrolases"/>
    <property type="match status" value="1"/>
</dbReference>
<sequence length="251" mass="26937">MSTTTTSPAVALHGVSVRFGDYTAVEDVSFEVPEGAFVSIVGPSGCGKSTLLNLISGLGRPATGTVHNTIRDGGQRVGYMFQRDLLLDWRTVTQNVALGLEAQGEPRRVARAKAADLLPVYGLQRFGSFYPCQLSGGMRQRAAFARTMSTEPALLLLDEPFSALDYQTKLKLEGELLQVFRCSGGTAVMVTHDIDEAVAVSDVVLVMSGRPGRIAAVHDIPFAATGLAPVEVREAEGFGHLVRTIWQEIES</sequence>
<dbReference type="InterPro" id="IPR050166">
    <property type="entry name" value="ABC_transporter_ATP-bind"/>
</dbReference>
<keyword evidence="6" id="KW-1185">Reference proteome</keyword>
<dbReference type="PANTHER" id="PTHR42788">
    <property type="entry name" value="TAURINE IMPORT ATP-BINDING PROTEIN-RELATED"/>
    <property type="match status" value="1"/>
</dbReference>
<evidence type="ECO:0000259" key="4">
    <source>
        <dbReference type="PROSITE" id="PS50893"/>
    </source>
</evidence>
<evidence type="ECO:0000256" key="2">
    <source>
        <dbReference type="ARBA" id="ARBA00022741"/>
    </source>
</evidence>
<dbReference type="Proteomes" id="UP001597145">
    <property type="component" value="Unassembled WGS sequence"/>
</dbReference>
<dbReference type="Gene3D" id="3.40.50.300">
    <property type="entry name" value="P-loop containing nucleotide triphosphate hydrolases"/>
    <property type="match status" value="1"/>
</dbReference>
<proteinExistence type="predicted"/>
<dbReference type="PANTHER" id="PTHR42788:SF13">
    <property type="entry name" value="ALIPHATIC SULFONATES IMPORT ATP-BINDING PROTEIN SSUB"/>
    <property type="match status" value="1"/>
</dbReference>
<dbReference type="InterPro" id="IPR003439">
    <property type="entry name" value="ABC_transporter-like_ATP-bd"/>
</dbReference>
<protein>
    <submittedName>
        <fullName evidence="5">ABC transporter ATP-binding protein</fullName>
    </submittedName>
</protein>
<dbReference type="CDD" id="cd03293">
    <property type="entry name" value="ABC_NrtD_SsuB_transporters"/>
    <property type="match status" value="1"/>
</dbReference>
<dbReference type="InterPro" id="IPR027417">
    <property type="entry name" value="P-loop_NTPase"/>
</dbReference>